<comment type="catalytic activity">
    <reaction evidence="13">
        <text>(5Z,8Z,11Z,14Z)-eicosatetraenoyl-CoA + H2O = (5Z,8Z,11Z,14Z)-eicosatetraenoate + CoA + H(+)</text>
        <dbReference type="Rhea" id="RHEA:40151"/>
        <dbReference type="ChEBI" id="CHEBI:15377"/>
        <dbReference type="ChEBI" id="CHEBI:15378"/>
        <dbReference type="ChEBI" id="CHEBI:32395"/>
        <dbReference type="ChEBI" id="CHEBI:57287"/>
        <dbReference type="ChEBI" id="CHEBI:57368"/>
    </reaction>
    <physiologicalReaction direction="left-to-right" evidence="13">
        <dbReference type="Rhea" id="RHEA:40152"/>
    </physiologicalReaction>
</comment>
<name>A0A7Y9PHY4_9BACT</name>
<evidence type="ECO:0000256" key="9">
    <source>
        <dbReference type="ARBA" id="ARBA00022946"/>
    </source>
</evidence>
<evidence type="ECO:0000256" key="17">
    <source>
        <dbReference type="ARBA" id="ARBA00040123"/>
    </source>
</evidence>
<dbReference type="CDD" id="cd03443">
    <property type="entry name" value="PaaI_thioesterase"/>
    <property type="match status" value="1"/>
</dbReference>
<proteinExistence type="inferred from homology"/>
<dbReference type="InterPro" id="IPR006683">
    <property type="entry name" value="Thioestr_dom"/>
</dbReference>
<evidence type="ECO:0000256" key="5">
    <source>
        <dbReference type="ARBA" id="ARBA00022490"/>
    </source>
</evidence>
<comment type="subcellular location">
    <subcellularLocation>
        <location evidence="3">Cell projection</location>
        <location evidence="3">Ruffle membrane</location>
    </subcellularLocation>
    <subcellularLocation>
        <location evidence="2">Cytoplasm</location>
    </subcellularLocation>
    <subcellularLocation>
        <location evidence="1">Membrane</location>
        <topology evidence="1">Peripheral membrane protein</topology>
    </subcellularLocation>
</comment>
<comment type="similarity">
    <text evidence="15">Belongs to the THEM4/THEM5 thioesterase family.</text>
</comment>
<dbReference type="AlphaFoldDB" id="A0A7Y9PHY4"/>
<comment type="catalytic activity">
    <reaction evidence="19">
        <text>octanoyl-CoA + H2O = octanoate + CoA + H(+)</text>
        <dbReference type="Rhea" id="RHEA:30143"/>
        <dbReference type="ChEBI" id="CHEBI:15377"/>
        <dbReference type="ChEBI" id="CHEBI:15378"/>
        <dbReference type="ChEBI" id="CHEBI:25646"/>
        <dbReference type="ChEBI" id="CHEBI:57287"/>
        <dbReference type="ChEBI" id="CHEBI:57386"/>
    </reaction>
    <physiologicalReaction direction="left-to-right" evidence="19">
        <dbReference type="Rhea" id="RHEA:30144"/>
    </physiologicalReaction>
</comment>
<dbReference type="EC" id="3.1.2.2" evidence="16"/>
<evidence type="ECO:0000313" key="25">
    <source>
        <dbReference type="EMBL" id="NYF80255.1"/>
    </source>
</evidence>
<keyword evidence="10" id="KW-0443">Lipid metabolism</keyword>
<comment type="catalytic activity">
    <reaction evidence="14">
        <text>(9Z)-octadecenoyl-CoA + H2O = (9Z)-octadecenoate + CoA + H(+)</text>
        <dbReference type="Rhea" id="RHEA:40139"/>
        <dbReference type="ChEBI" id="CHEBI:15377"/>
        <dbReference type="ChEBI" id="CHEBI:15378"/>
        <dbReference type="ChEBI" id="CHEBI:30823"/>
        <dbReference type="ChEBI" id="CHEBI:57287"/>
        <dbReference type="ChEBI" id="CHEBI:57387"/>
    </reaction>
    <physiologicalReaction direction="left-to-right" evidence="14">
        <dbReference type="Rhea" id="RHEA:40140"/>
    </physiologicalReaction>
</comment>
<sequence>MPIPEEARHLPASMDDAMQSPEAAKRGTNCFGCGPTNPQGLHLKFVIDAADLTATAPVNLTRLHEGPPGYIHGGIIATLLDEAMSKLNRPLEVLAVTRNMQVDYLRPSPLNQPLTLIGRHLRREGRKLYHQAELTTAEGTILAQATGLFLVVDPAVLKRL</sequence>
<dbReference type="EMBL" id="JACCCW010000002">
    <property type="protein sequence ID" value="NYF80255.1"/>
    <property type="molecule type" value="Genomic_DNA"/>
</dbReference>
<evidence type="ECO:0000256" key="1">
    <source>
        <dbReference type="ARBA" id="ARBA00004170"/>
    </source>
</evidence>
<evidence type="ECO:0000256" key="2">
    <source>
        <dbReference type="ARBA" id="ARBA00004496"/>
    </source>
</evidence>
<evidence type="ECO:0000256" key="18">
    <source>
        <dbReference type="ARBA" id="ARBA00043210"/>
    </source>
</evidence>
<evidence type="ECO:0000256" key="4">
    <source>
        <dbReference type="ARBA" id="ARBA00022475"/>
    </source>
</evidence>
<dbReference type="PANTHER" id="PTHR12418">
    <property type="entry name" value="ACYL-COENZYME A THIOESTERASE THEM4"/>
    <property type="match status" value="1"/>
</dbReference>
<comment type="catalytic activity">
    <reaction evidence="22">
        <text>dodecanoyl-CoA + H2O = dodecanoate + CoA + H(+)</text>
        <dbReference type="Rhea" id="RHEA:30135"/>
        <dbReference type="ChEBI" id="CHEBI:15377"/>
        <dbReference type="ChEBI" id="CHEBI:15378"/>
        <dbReference type="ChEBI" id="CHEBI:18262"/>
        <dbReference type="ChEBI" id="CHEBI:57287"/>
        <dbReference type="ChEBI" id="CHEBI:57375"/>
    </reaction>
    <physiologicalReaction direction="left-to-right" evidence="22">
        <dbReference type="Rhea" id="RHEA:30136"/>
    </physiologicalReaction>
</comment>
<comment type="catalytic activity">
    <reaction evidence="21">
        <text>decanoyl-CoA + H2O = decanoate + CoA + H(+)</text>
        <dbReference type="Rhea" id="RHEA:40059"/>
        <dbReference type="ChEBI" id="CHEBI:15377"/>
        <dbReference type="ChEBI" id="CHEBI:15378"/>
        <dbReference type="ChEBI" id="CHEBI:27689"/>
        <dbReference type="ChEBI" id="CHEBI:57287"/>
        <dbReference type="ChEBI" id="CHEBI:61430"/>
    </reaction>
    <physiologicalReaction direction="left-to-right" evidence="21">
        <dbReference type="Rhea" id="RHEA:40060"/>
    </physiologicalReaction>
</comment>
<keyword evidence="26" id="KW-1185">Reference proteome</keyword>
<evidence type="ECO:0000259" key="24">
    <source>
        <dbReference type="Pfam" id="PF03061"/>
    </source>
</evidence>
<dbReference type="Pfam" id="PF03061">
    <property type="entry name" value="4HBT"/>
    <property type="match status" value="1"/>
</dbReference>
<dbReference type="PANTHER" id="PTHR12418:SF19">
    <property type="entry name" value="ACYL-COENZYME A THIOESTERASE THEM4"/>
    <property type="match status" value="1"/>
</dbReference>
<comment type="caution">
    <text evidence="25">The sequence shown here is derived from an EMBL/GenBank/DDBJ whole genome shotgun (WGS) entry which is preliminary data.</text>
</comment>
<evidence type="ECO:0000256" key="11">
    <source>
        <dbReference type="ARBA" id="ARBA00023136"/>
    </source>
</evidence>
<evidence type="ECO:0000256" key="15">
    <source>
        <dbReference type="ARBA" id="ARBA00038456"/>
    </source>
</evidence>
<keyword evidence="7" id="KW-0378">Hydrolase</keyword>
<keyword evidence="4" id="KW-1003">Cell membrane</keyword>
<keyword evidence="8" id="KW-0276">Fatty acid metabolism</keyword>
<dbReference type="Proteomes" id="UP000589520">
    <property type="component" value="Unassembled WGS sequence"/>
</dbReference>
<evidence type="ECO:0000256" key="6">
    <source>
        <dbReference type="ARBA" id="ARBA00022703"/>
    </source>
</evidence>
<organism evidence="25 26">
    <name type="scientific">Granulicella arctica</name>
    <dbReference type="NCBI Taxonomy" id="940613"/>
    <lineage>
        <taxon>Bacteria</taxon>
        <taxon>Pseudomonadati</taxon>
        <taxon>Acidobacteriota</taxon>
        <taxon>Terriglobia</taxon>
        <taxon>Terriglobales</taxon>
        <taxon>Acidobacteriaceae</taxon>
        <taxon>Granulicella</taxon>
    </lineage>
</organism>
<accession>A0A7Y9PHY4</accession>
<gene>
    <name evidence="25" type="ORF">HDF17_002575</name>
</gene>
<dbReference type="InterPro" id="IPR029069">
    <property type="entry name" value="HotDog_dom_sf"/>
</dbReference>
<dbReference type="InterPro" id="IPR052365">
    <property type="entry name" value="THEM4/THEM5_acyl-CoA_thioest"/>
</dbReference>
<evidence type="ECO:0000256" key="22">
    <source>
        <dbReference type="ARBA" id="ARBA00048074"/>
    </source>
</evidence>
<keyword evidence="12" id="KW-0966">Cell projection</keyword>
<reference evidence="25 26" key="1">
    <citation type="submission" date="2020-07" db="EMBL/GenBank/DDBJ databases">
        <title>Genomic Encyclopedia of Type Strains, Phase IV (KMG-V): Genome sequencing to study the core and pangenomes of soil and plant-associated prokaryotes.</title>
        <authorList>
            <person name="Whitman W."/>
        </authorList>
    </citation>
    <scope>NUCLEOTIDE SEQUENCE [LARGE SCALE GENOMIC DNA]</scope>
    <source>
        <strain evidence="25 26">X4EP2</strain>
    </source>
</reference>
<evidence type="ECO:0000256" key="16">
    <source>
        <dbReference type="ARBA" id="ARBA00038848"/>
    </source>
</evidence>
<keyword evidence="11" id="KW-0472">Membrane</keyword>
<evidence type="ECO:0000256" key="12">
    <source>
        <dbReference type="ARBA" id="ARBA00023273"/>
    </source>
</evidence>
<dbReference type="SUPFAM" id="SSF54637">
    <property type="entry name" value="Thioesterase/thiol ester dehydrase-isomerase"/>
    <property type="match status" value="1"/>
</dbReference>
<keyword evidence="9" id="KW-0809">Transit peptide</keyword>
<dbReference type="RefSeq" id="WP_179491529.1">
    <property type="nucleotide sequence ID" value="NZ_JACCCW010000002.1"/>
</dbReference>
<keyword evidence="5" id="KW-0963">Cytoplasm</keyword>
<dbReference type="GO" id="GO:0005737">
    <property type="term" value="C:cytoplasm"/>
    <property type="evidence" value="ECO:0007669"/>
    <property type="project" value="UniProtKB-SubCell"/>
</dbReference>
<dbReference type="GO" id="GO:0006631">
    <property type="term" value="P:fatty acid metabolic process"/>
    <property type="evidence" value="ECO:0007669"/>
    <property type="project" value="UniProtKB-KW"/>
</dbReference>
<evidence type="ECO:0000256" key="7">
    <source>
        <dbReference type="ARBA" id="ARBA00022801"/>
    </source>
</evidence>
<comment type="catalytic activity">
    <reaction evidence="20">
        <text>hexadecanoyl-CoA + H2O = hexadecanoate + CoA + H(+)</text>
        <dbReference type="Rhea" id="RHEA:16645"/>
        <dbReference type="ChEBI" id="CHEBI:7896"/>
        <dbReference type="ChEBI" id="CHEBI:15377"/>
        <dbReference type="ChEBI" id="CHEBI:15378"/>
        <dbReference type="ChEBI" id="CHEBI:57287"/>
        <dbReference type="ChEBI" id="CHEBI:57379"/>
        <dbReference type="EC" id="3.1.2.2"/>
    </reaction>
    <physiologicalReaction direction="left-to-right" evidence="20">
        <dbReference type="Rhea" id="RHEA:16646"/>
    </physiologicalReaction>
</comment>
<dbReference type="GO" id="GO:0016790">
    <property type="term" value="F:thiolester hydrolase activity"/>
    <property type="evidence" value="ECO:0007669"/>
    <property type="project" value="UniProtKB-ARBA"/>
</dbReference>
<evidence type="ECO:0000256" key="13">
    <source>
        <dbReference type="ARBA" id="ARBA00035852"/>
    </source>
</evidence>
<feature type="domain" description="Thioesterase" evidence="24">
    <location>
        <begin position="69"/>
        <end position="141"/>
    </location>
</feature>
<comment type="catalytic activity">
    <reaction evidence="23">
        <text>tetradecanoyl-CoA + H2O = tetradecanoate + CoA + H(+)</text>
        <dbReference type="Rhea" id="RHEA:40119"/>
        <dbReference type="ChEBI" id="CHEBI:15377"/>
        <dbReference type="ChEBI" id="CHEBI:15378"/>
        <dbReference type="ChEBI" id="CHEBI:30807"/>
        <dbReference type="ChEBI" id="CHEBI:57287"/>
        <dbReference type="ChEBI" id="CHEBI:57385"/>
    </reaction>
    <physiologicalReaction direction="left-to-right" evidence="23">
        <dbReference type="Rhea" id="RHEA:40120"/>
    </physiologicalReaction>
</comment>
<evidence type="ECO:0000256" key="19">
    <source>
        <dbReference type="ARBA" id="ARBA00047588"/>
    </source>
</evidence>
<dbReference type="GO" id="GO:0016020">
    <property type="term" value="C:membrane"/>
    <property type="evidence" value="ECO:0007669"/>
    <property type="project" value="UniProtKB-SubCell"/>
</dbReference>
<evidence type="ECO:0000256" key="14">
    <source>
        <dbReference type="ARBA" id="ARBA00037002"/>
    </source>
</evidence>
<evidence type="ECO:0000256" key="21">
    <source>
        <dbReference type="ARBA" id="ARBA00047969"/>
    </source>
</evidence>
<evidence type="ECO:0000256" key="20">
    <source>
        <dbReference type="ARBA" id="ARBA00047734"/>
    </source>
</evidence>
<evidence type="ECO:0000256" key="3">
    <source>
        <dbReference type="ARBA" id="ARBA00004632"/>
    </source>
</evidence>
<evidence type="ECO:0000256" key="10">
    <source>
        <dbReference type="ARBA" id="ARBA00023098"/>
    </source>
</evidence>
<keyword evidence="6" id="KW-0053">Apoptosis</keyword>
<dbReference type="Gene3D" id="3.10.129.10">
    <property type="entry name" value="Hotdog Thioesterase"/>
    <property type="match status" value="1"/>
</dbReference>
<evidence type="ECO:0000313" key="26">
    <source>
        <dbReference type="Proteomes" id="UP000589520"/>
    </source>
</evidence>
<evidence type="ECO:0000256" key="23">
    <source>
        <dbReference type="ARBA" id="ARBA00048180"/>
    </source>
</evidence>
<evidence type="ECO:0000256" key="8">
    <source>
        <dbReference type="ARBA" id="ARBA00022832"/>
    </source>
</evidence>
<protein>
    <recommendedName>
        <fullName evidence="17">Acyl-coenzyme A thioesterase THEM4</fullName>
        <ecNumber evidence="16">3.1.2.2</ecNumber>
    </recommendedName>
    <alternativeName>
        <fullName evidence="18">Thioesterase superfamily member 4</fullName>
    </alternativeName>
</protein>